<organism evidence="2 3">
    <name type="scientific">Rhizophagus clarus</name>
    <dbReference type="NCBI Taxonomy" id="94130"/>
    <lineage>
        <taxon>Eukaryota</taxon>
        <taxon>Fungi</taxon>
        <taxon>Fungi incertae sedis</taxon>
        <taxon>Mucoromycota</taxon>
        <taxon>Glomeromycotina</taxon>
        <taxon>Glomeromycetes</taxon>
        <taxon>Glomerales</taxon>
        <taxon>Glomeraceae</taxon>
        <taxon>Rhizophagus</taxon>
    </lineage>
</organism>
<evidence type="ECO:0000313" key="3">
    <source>
        <dbReference type="Proteomes" id="UP000247702"/>
    </source>
</evidence>
<name>A0A2Z6QHA6_9GLOM</name>
<feature type="region of interest" description="Disordered" evidence="1">
    <location>
        <begin position="152"/>
        <end position="182"/>
    </location>
</feature>
<dbReference type="STRING" id="94130.A0A2Z6QHA6"/>
<dbReference type="EMBL" id="BEXD01000191">
    <property type="protein sequence ID" value="GBB85139.1"/>
    <property type="molecule type" value="Genomic_DNA"/>
</dbReference>
<dbReference type="Proteomes" id="UP000247702">
    <property type="component" value="Unassembled WGS sequence"/>
</dbReference>
<reference evidence="2 3" key="1">
    <citation type="submission" date="2017-11" db="EMBL/GenBank/DDBJ databases">
        <title>The genome of Rhizophagus clarus HR1 reveals common genetic basis of auxotrophy among arbuscular mycorrhizal fungi.</title>
        <authorList>
            <person name="Kobayashi Y."/>
        </authorList>
    </citation>
    <scope>NUCLEOTIDE SEQUENCE [LARGE SCALE GENOMIC DNA]</scope>
    <source>
        <strain evidence="2 3">HR1</strain>
    </source>
</reference>
<feature type="compositionally biased region" description="Acidic residues" evidence="1">
    <location>
        <begin position="171"/>
        <end position="182"/>
    </location>
</feature>
<gene>
    <name evidence="2" type="ORF">RclHR1_01170023</name>
</gene>
<comment type="caution">
    <text evidence="2">The sequence shown here is derived from an EMBL/GenBank/DDBJ whole genome shotgun (WGS) entry which is preliminary data.</text>
</comment>
<accession>A0A2Z6QHA6</accession>
<proteinExistence type="predicted"/>
<sequence>MNRLNYQNELNKNKSSYKSIVKKLTEKIRLSKPKDNTVSKINEINNFEISSNTSSRLFMSKVYQFKNLPEPKNVTEEEQEAFHSKPYSYNIPDNIDDFDNKNDDNISKSNDKIKDYNKKLSGVFENMQINSNNNIQNDYIKEIIQANKHNIDNDIDDEDRTYNNPNFHSEEQDEFEIPDDGF</sequence>
<evidence type="ECO:0000313" key="2">
    <source>
        <dbReference type="EMBL" id="GBB85139.1"/>
    </source>
</evidence>
<evidence type="ECO:0000256" key="1">
    <source>
        <dbReference type="SAM" id="MobiDB-lite"/>
    </source>
</evidence>
<keyword evidence="3" id="KW-1185">Reference proteome</keyword>
<protein>
    <submittedName>
        <fullName evidence="2">Uncharacterized protein</fullName>
    </submittedName>
</protein>
<dbReference type="AlphaFoldDB" id="A0A2Z6QHA6"/>